<dbReference type="GO" id="GO:0005524">
    <property type="term" value="F:ATP binding"/>
    <property type="evidence" value="ECO:0007669"/>
    <property type="project" value="UniProtKB-KW"/>
</dbReference>
<evidence type="ECO:0000313" key="14">
    <source>
        <dbReference type="EMBL" id="MCG4617779.1"/>
    </source>
</evidence>
<dbReference type="PANTHER" id="PTHR24221:SF276">
    <property type="entry name" value="ABC TRANSPORTER, ATP-BINDING_PERMEASE PROTEIN"/>
    <property type="match status" value="1"/>
</dbReference>
<dbReference type="SUPFAM" id="SSF52540">
    <property type="entry name" value="P-loop containing nucleoside triphosphate hydrolases"/>
    <property type="match status" value="1"/>
</dbReference>
<accession>A0AAJ1BBC8</accession>
<organism evidence="14 15">
    <name type="scientific">Varibaculum cambriense</name>
    <dbReference type="NCBI Taxonomy" id="184870"/>
    <lineage>
        <taxon>Bacteria</taxon>
        <taxon>Bacillati</taxon>
        <taxon>Actinomycetota</taxon>
        <taxon>Actinomycetes</taxon>
        <taxon>Actinomycetales</taxon>
        <taxon>Actinomycetaceae</taxon>
        <taxon>Varibaculum</taxon>
    </lineage>
</organism>
<name>A0AAJ1BBC8_9ACTO</name>
<evidence type="ECO:0000256" key="3">
    <source>
        <dbReference type="ARBA" id="ARBA00022475"/>
    </source>
</evidence>
<dbReference type="GO" id="GO:0005886">
    <property type="term" value="C:plasma membrane"/>
    <property type="evidence" value="ECO:0007669"/>
    <property type="project" value="UniProtKB-SubCell"/>
</dbReference>
<keyword evidence="8 11" id="KW-1133">Transmembrane helix</keyword>
<dbReference type="RefSeq" id="WP_024059872.1">
    <property type="nucleotide sequence ID" value="NZ_JAGZVZ010000002.1"/>
</dbReference>
<keyword evidence="7 14" id="KW-0067">ATP-binding</keyword>
<evidence type="ECO:0000313" key="15">
    <source>
        <dbReference type="Proteomes" id="UP001200537"/>
    </source>
</evidence>
<evidence type="ECO:0000256" key="7">
    <source>
        <dbReference type="ARBA" id="ARBA00022840"/>
    </source>
</evidence>
<dbReference type="SMART" id="SM00382">
    <property type="entry name" value="AAA"/>
    <property type="match status" value="1"/>
</dbReference>
<keyword evidence="3" id="KW-1003">Cell membrane</keyword>
<dbReference type="SUPFAM" id="SSF90123">
    <property type="entry name" value="ABC transporter transmembrane region"/>
    <property type="match status" value="1"/>
</dbReference>
<dbReference type="PROSITE" id="PS50893">
    <property type="entry name" value="ABC_TRANSPORTER_2"/>
    <property type="match status" value="1"/>
</dbReference>
<dbReference type="FunFam" id="3.40.50.300:FF:000221">
    <property type="entry name" value="Multidrug ABC transporter ATP-binding protein"/>
    <property type="match status" value="1"/>
</dbReference>
<evidence type="ECO:0000256" key="1">
    <source>
        <dbReference type="ARBA" id="ARBA00004429"/>
    </source>
</evidence>
<keyword evidence="4" id="KW-0997">Cell inner membrane</keyword>
<comment type="similarity">
    <text evidence="10">Belongs to the ABC transporter superfamily. Siderophore-Fe(3+) uptake transporter (SIUT) (TC 3.A.1.21) family.</text>
</comment>
<feature type="transmembrane region" description="Helical" evidence="11">
    <location>
        <begin position="64"/>
        <end position="86"/>
    </location>
</feature>
<sequence>MTVVRHLGKKEWLLSALAIITIICQVFLDLRLIDFMQTITEMIVKPGATVSGVLSEGAKMLGCAAGSMVVAIVTGYCMAMIGATVARNLRQAVFTKAISLPQADFDRFGAPSLITRSTNDVTQLQMFVVMGCQMMVKAPILAIWAIIKIAGKNLTWTAATGVAALILLVMIFIIWRIVMPRMMRMQRITDDLNRVTREHMEGVRVIRAYGSHDFHEQRFEATNTELTNTHLIVSGTFSFMMPVMNTVISGLNLAIYVLGAFMINAAAGPEKITLFSQMIVFSGYATQAIGGFLMMAMVFVFAPRAIVANRRIREVLDCEPSLVDSAATGDRSAHVLGKETCPDRQEPAIEFRDVSFRYPGAEDDALHQINLKIARGQTVALIGATGSGKTSLVNLIPRVYDPREGQVLINGKDVREFPLLDLRNQIAYSPQKITLFTGTIASNIAFGKGPKNITPTDIVEAGDIAACDFIADKEGEFAAEVAPGGSNFSGGQKQRMSIARTVARDAQILIFDDTFSALDYATDRDVRGQLSTKASGKTQIIVAQRIATVREADQILVIDHGKIVERGTHQSLLASSKIYREIALSQLSEEELA</sequence>
<dbReference type="PROSITE" id="PS50929">
    <property type="entry name" value="ABC_TM1F"/>
    <property type="match status" value="1"/>
</dbReference>
<feature type="domain" description="ABC transmembrane type-1" evidence="13">
    <location>
        <begin position="16"/>
        <end position="304"/>
    </location>
</feature>
<comment type="subcellular location">
    <subcellularLocation>
        <location evidence="1">Cell inner membrane</location>
        <topology evidence="1">Multi-pass membrane protein</topology>
    </subcellularLocation>
</comment>
<dbReference type="Proteomes" id="UP001200537">
    <property type="component" value="Unassembled WGS sequence"/>
</dbReference>
<feature type="domain" description="ABC transporter" evidence="12">
    <location>
        <begin position="349"/>
        <end position="585"/>
    </location>
</feature>
<evidence type="ECO:0000256" key="10">
    <source>
        <dbReference type="ARBA" id="ARBA00023455"/>
    </source>
</evidence>
<dbReference type="InterPro" id="IPR017871">
    <property type="entry name" value="ABC_transporter-like_CS"/>
</dbReference>
<feature type="transmembrane region" description="Helical" evidence="11">
    <location>
        <begin position="247"/>
        <end position="267"/>
    </location>
</feature>
<dbReference type="Gene3D" id="3.40.50.300">
    <property type="entry name" value="P-loop containing nucleotide triphosphate hydrolases"/>
    <property type="match status" value="1"/>
</dbReference>
<dbReference type="InterPro" id="IPR036640">
    <property type="entry name" value="ABC1_TM_sf"/>
</dbReference>
<dbReference type="GO" id="GO:0016887">
    <property type="term" value="F:ATP hydrolysis activity"/>
    <property type="evidence" value="ECO:0007669"/>
    <property type="project" value="InterPro"/>
</dbReference>
<protein>
    <submittedName>
        <fullName evidence="14">ABC transporter ATP-binding protein/permease</fullName>
    </submittedName>
</protein>
<dbReference type="EMBL" id="JAKNHJ010000007">
    <property type="protein sequence ID" value="MCG4617779.1"/>
    <property type="molecule type" value="Genomic_DNA"/>
</dbReference>
<dbReference type="GO" id="GO:0140359">
    <property type="term" value="F:ABC-type transporter activity"/>
    <property type="evidence" value="ECO:0007669"/>
    <property type="project" value="InterPro"/>
</dbReference>
<keyword evidence="9 11" id="KW-0472">Membrane</keyword>
<dbReference type="PROSITE" id="PS00211">
    <property type="entry name" value="ABC_TRANSPORTER_1"/>
    <property type="match status" value="1"/>
</dbReference>
<feature type="transmembrane region" description="Helical" evidence="11">
    <location>
        <begin position="126"/>
        <end position="147"/>
    </location>
</feature>
<feature type="transmembrane region" description="Helical" evidence="11">
    <location>
        <begin position="153"/>
        <end position="178"/>
    </location>
</feature>
<evidence type="ECO:0000256" key="11">
    <source>
        <dbReference type="SAM" id="Phobius"/>
    </source>
</evidence>
<keyword evidence="2" id="KW-0813">Transport</keyword>
<dbReference type="Pfam" id="PF00005">
    <property type="entry name" value="ABC_tran"/>
    <property type="match status" value="1"/>
</dbReference>
<evidence type="ECO:0000256" key="9">
    <source>
        <dbReference type="ARBA" id="ARBA00023136"/>
    </source>
</evidence>
<dbReference type="Pfam" id="PF00664">
    <property type="entry name" value="ABC_membrane"/>
    <property type="match status" value="1"/>
</dbReference>
<dbReference type="InterPro" id="IPR003439">
    <property type="entry name" value="ABC_transporter-like_ATP-bd"/>
</dbReference>
<feature type="transmembrane region" description="Helical" evidence="11">
    <location>
        <begin position="12"/>
        <end position="28"/>
    </location>
</feature>
<dbReference type="InterPro" id="IPR039421">
    <property type="entry name" value="Type_1_exporter"/>
</dbReference>
<dbReference type="PANTHER" id="PTHR24221">
    <property type="entry name" value="ATP-BINDING CASSETTE SUB-FAMILY B"/>
    <property type="match status" value="1"/>
</dbReference>
<evidence type="ECO:0000259" key="12">
    <source>
        <dbReference type="PROSITE" id="PS50893"/>
    </source>
</evidence>
<dbReference type="AlphaFoldDB" id="A0AAJ1BBC8"/>
<keyword evidence="5 11" id="KW-0812">Transmembrane</keyword>
<dbReference type="InterPro" id="IPR003593">
    <property type="entry name" value="AAA+_ATPase"/>
</dbReference>
<comment type="caution">
    <text evidence="14">The sequence shown here is derived from an EMBL/GenBank/DDBJ whole genome shotgun (WGS) entry which is preliminary data.</text>
</comment>
<evidence type="ECO:0000256" key="2">
    <source>
        <dbReference type="ARBA" id="ARBA00022448"/>
    </source>
</evidence>
<proteinExistence type="inferred from homology"/>
<dbReference type="CDD" id="cd18548">
    <property type="entry name" value="ABC_6TM_Tm287_like"/>
    <property type="match status" value="1"/>
</dbReference>
<dbReference type="InterPro" id="IPR011527">
    <property type="entry name" value="ABC1_TM_dom"/>
</dbReference>
<evidence type="ECO:0000256" key="4">
    <source>
        <dbReference type="ARBA" id="ARBA00022519"/>
    </source>
</evidence>
<gene>
    <name evidence="14" type="ORF">L0M99_04635</name>
</gene>
<evidence type="ECO:0000256" key="6">
    <source>
        <dbReference type="ARBA" id="ARBA00022741"/>
    </source>
</evidence>
<evidence type="ECO:0000259" key="13">
    <source>
        <dbReference type="PROSITE" id="PS50929"/>
    </source>
</evidence>
<feature type="transmembrane region" description="Helical" evidence="11">
    <location>
        <begin position="279"/>
        <end position="302"/>
    </location>
</feature>
<evidence type="ECO:0000256" key="5">
    <source>
        <dbReference type="ARBA" id="ARBA00022692"/>
    </source>
</evidence>
<reference evidence="14" key="1">
    <citation type="submission" date="2022-01" db="EMBL/GenBank/DDBJ databases">
        <title>Collection of gut derived symbiotic bacterial strains cultured from healthy donors.</title>
        <authorList>
            <person name="Lin H."/>
            <person name="Kohout C."/>
            <person name="Waligurski E."/>
            <person name="Pamer E.G."/>
        </authorList>
    </citation>
    <scope>NUCLEOTIDE SEQUENCE</scope>
    <source>
        <strain evidence="14">DFI.7.46</strain>
    </source>
</reference>
<dbReference type="Gene3D" id="1.20.1560.10">
    <property type="entry name" value="ABC transporter type 1, transmembrane domain"/>
    <property type="match status" value="1"/>
</dbReference>
<evidence type="ECO:0000256" key="8">
    <source>
        <dbReference type="ARBA" id="ARBA00022989"/>
    </source>
</evidence>
<dbReference type="InterPro" id="IPR027417">
    <property type="entry name" value="P-loop_NTPase"/>
</dbReference>
<keyword evidence="6" id="KW-0547">Nucleotide-binding</keyword>